<reference evidence="1 2" key="1">
    <citation type="submission" date="2010-10" db="EMBL/GenBank/DDBJ databases">
        <title>Complete sequence of Frankia sp. EuI1c.</title>
        <authorList>
            <consortium name="US DOE Joint Genome Institute"/>
            <person name="Lucas S."/>
            <person name="Copeland A."/>
            <person name="Lapidus A."/>
            <person name="Cheng J.-F."/>
            <person name="Bruce D."/>
            <person name="Goodwin L."/>
            <person name="Pitluck S."/>
            <person name="Chertkov O."/>
            <person name="Detter J.C."/>
            <person name="Han C."/>
            <person name="Tapia R."/>
            <person name="Land M."/>
            <person name="Hauser L."/>
            <person name="Jeffries C."/>
            <person name="Kyrpides N."/>
            <person name="Ivanova N."/>
            <person name="Mikhailova N."/>
            <person name="Beauchemin N."/>
            <person name="Sen A."/>
            <person name="Sur S.A."/>
            <person name="Gtari M."/>
            <person name="Wall L."/>
            <person name="Tisa L."/>
            <person name="Woyke T."/>
        </authorList>
    </citation>
    <scope>NUCLEOTIDE SEQUENCE [LARGE SCALE GENOMIC DNA]</scope>
    <source>
        <strain evidence="2">DSM 45817 / CECT 9037 / EuI1c</strain>
    </source>
</reference>
<dbReference type="EMBL" id="CP002299">
    <property type="protein sequence ID" value="ADP80142.1"/>
    <property type="molecule type" value="Genomic_DNA"/>
</dbReference>
<organism evidence="1 2">
    <name type="scientific">Pseudofrankia inefficax (strain DSM 45817 / CECT 9037 / DDB 130130 / EuI1c)</name>
    <name type="common">Frankia inefficax</name>
    <dbReference type="NCBI Taxonomy" id="298654"/>
    <lineage>
        <taxon>Bacteria</taxon>
        <taxon>Bacillati</taxon>
        <taxon>Actinomycetota</taxon>
        <taxon>Actinomycetes</taxon>
        <taxon>Frankiales</taxon>
        <taxon>Frankiaceae</taxon>
        <taxon>Pseudofrankia</taxon>
    </lineage>
</organism>
<dbReference type="KEGG" id="fri:FraEuI1c_2093"/>
<gene>
    <name evidence="1" type="ordered locus">FraEuI1c_2093</name>
</gene>
<dbReference type="AlphaFoldDB" id="E3IWF9"/>
<dbReference type="HOGENOM" id="CLU_2843502_0_0_11"/>
<proteinExistence type="predicted"/>
<dbReference type="Proteomes" id="UP000002484">
    <property type="component" value="Chromosome"/>
</dbReference>
<accession>E3IWF9</accession>
<keyword evidence="2" id="KW-1185">Reference proteome</keyword>
<protein>
    <submittedName>
        <fullName evidence="1">Uncharacterized protein</fullName>
    </submittedName>
</protein>
<dbReference type="InParanoid" id="E3IWF9"/>
<dbReference type="RefSeq" id="WP_013423261.1">
    <property type="nucleotide sequence ID" value="NC_014666.1"/>
</dbReference>
<dbReference type="STRING" id="298654.FraEuI1c_2093"/>
<sequence>MAVIQMYAANLGTLTWTEAAVAAGYSEAFGSHVRRKRKTLLPELDRRAAAQAHTEARLARQPLGG</sequence>
<name>E3IWF9_PSEI1</name>
<evidence type="ECO:0000313" key="2">
    <source>
        <dbReference type="Proteomes" id="UP000002484"/>
    </source>
</evidence>
<evidence type="ECO:0000313" key="1">
    <source>
        <dbReference type="EMBL" id="ADP80142.1"/>
    </source>
</evidence>